<keyword evidence="3" id="KW-0964">Secreted</keyword>
<keyword evidence="6" id="KW-1015">Disulfide bond</keyword>
<dbReference type="Proteomes" id="UP001209878">
    <property type="component" value="Unassembled WGS sequence"/>
</dbReference>
<sequence>MKPVPAPVGRPRFCYLPAVPGLCKAYIPRWFYNARLGLCQRFIYGGCGGNKNRFSSELACKRTCRPKRRCRPLPCLLHCKYGLKKDRRGCPICKCRTPPGRPSFCYLPAVRGRCKAYMPSWFYNARLGLCQRFIYGGCGGNKNRFSSELACQRTCRPKRRCRPLRCLLYCKYGFKHDKYGCPTCACRPPHGGWDKT</sequence>
<reference evidence="9" key="1">
    <citation type="journal article" date="2023" name="Mol. Biol. Evol.">
        <title>Third-Generation Sequencing Reveals the Adaptive Role of the Epigenome in Three Deep-Sea Polychaetes.</title>
        <authorList>
            <person name="Perez M."/>
            <person name="Aroh O."/>
            <person name="Sun Y."/>
            <person name="Lan Y."/>
            <person name="Juniper S.K."/>
            <person name="Young C.R."/>
            <person name="Angers B."/>
            <person name="Qian P.Y."/>
        </authorList>
    </citation>
    <scope>NUCLEOTIDE SEQUENCE</scope>
    <source>
        <strain evidence="9">R07B-5</strain>
    </source>
</reference>
<dbReference type="Pfam" id="PF00014">
    <property type="entry name" value="Kunitz_BPTI"/>
    <property type="match status" value="2"/>
</dbReference>
<evidence type="ECO:0000256" key="3">
    <source>
        <dbReference type="ARBA" id="ARBA00022525"/>
    </source>
</evidence>
<gene>
    <name evidence="9" type="ORF">NP493_1203g00000</name>
</gene>
<dbReference type="PROSITE" id="PS00280">
    <property type="entry name" value="BPTI_KUNITZ_1"/>
    <property type="match status" value="2"/>
</dbReference>
<dbReference type="Pfam" id="PF02822">
    <property type="entry name" value="Antistasin"/>
    <property type="match status" value="2"/>
</dbReference>
<dbReference type="PROSITE" id="PS50279">
    <property type="entry name" value="BPTI_KUNITZ_2"/>
    <property type="match status" value="2"/>
</dbReference>
<dbReference type="Gene3D" id="4.10.410.10">
    <property type="entry name" value="Pancreatic trypsin inhibitor Kunitz domain"/>
    <property type="match status" value="2"/>
</dbReference>
<evidence type="ECO:0000313" key="10">
    <source>
        <dbReference type="Proteomes" id="UP001209878"/>
    </source>
</evidence>
<dbReference type="SUPFAM" id="SSF57262">
    <property type="entry name" value="Leech antihemostatic proteins"/>
    <property type="match status" value="2"/>
</dbReference>
<evidence type="ECO:0000256" key="4">
    <source>
        <dbReference type="ARBA" id="ARBA00022690"/>
    </source>
</evidence>
<evidence type="ECO:0000256" key="2">
    <source>
        <dbReference type="ARBA" id="ARBA00008768"/>
    </source>
</evidence>
<feature type="domain" description="Antistasin-like" evidence="8">
    <location>
        <begin position="161"/>
        <end position="186"/>
    </location>
</feature>
<dbReference type="PANTHER" id="PTHR46751:SF1">
    <property type="entry name" value="WAP FOUR-DISULFIDE CORE DOMAIN PROTEIN 6A"/>
    <property type="match status" value="1"/>
</dbReference>
<dbReference type="EMBL" id="JAODUO010001201">
    <property type="protein sequence ID" value="KAK2169027.1"/>
    <property type="molecule type" value="Genomic_DNA"/>
</dbReference>
<dbReference type="InterPro" id="IPR051388">
    <property type="entry name" value="Serpin_venom_toxin"/>
</dbReference>
<keyword evidence="4" id="KW-0646">Protease inhibitor</keyword>
<dbReference type="FunFam" id="4.10.410.10:FF:000020">
    <property type="entry name" value="Collagen, type VI, alpha 3"/>
    <property type="match status" value="2"/>
</dbReference>
<evidence type="ECO:0000259" key="8">
    <source>
        <dbReference type="PROSITE" id="PS51252"/>
    </source>
</evidence>
<dbReference type="InterPro" id="IPR004094">
    <property type="entry name" value="Antistasin-like"/>
</dbReference>
<evidence type="ECO:0000256" key="5">
    <source>
        <dbReference type="ARBA" id="ARBA00022900"/>
    </source>
</evidence>
<keyword evidence="10" id="KW-1185">Reference proteome</keyword>
<feature type="domain" description="Antistasin-like" evidence="8">
    <location>
        <begin position="70"/>
        <end position="95"/>
    </location>
</feature>
<feature type="domain" description="BPTI/Kunitz inhibitor" evidence="7">
    <location>
        <begin position="14"/>
        <end position="64"/>
    </location>
</feature>
<name>A0AAD9NG47_RIDPI</name>
<feature type="domain" description="BPTI/Kunitz inhibitor" evidence="7">
    <location>
        <begin position="105"/>
        <end position="155"/>
    </location>
</feature>
<dbReference type="CDD" id="cd00109">
    <property type="entry name" value="Kunitz-type"/>
    <property type="match status" value="2"/>
</dbReference>
<comment type="caution">
    <text evidence="9">The sequence shown here is derived from an EMBL/GenBank/DDBJ whole genome shotgun (WGS) entry which is preliminary data.</text>
</comment>
<dbReference type="InterPro" id="IPR036880">
    <property type="entry name" value="Kunitz_BPTI_sf"/>
</dbReference>
<dbReference type="PROSITE" id="PS51252">
    <property type="entry name" value="ANTISTASIN"/>
    <property type="match status" value="2"/>
</dbReference>
<protein>
    <submittedName>
        <fullName evidence="9">Uncharacterized protein</fullName>
    </submittedName>
</protein>
<dbReference type="InterPro" id="IPR011061">
    <property type="entry name" value="Hirudin/antistatin"/>
</dbReference>
<dbReference type="AlphaFoldDB" id="A0AAD9NG47"/>
<evidence type="ECO:0000256" key="1">
    <source>
        <dbReference type="ARBA" id="ARBA00004613"/>
    </source>
</evidence>
<dbReference type="InterPro" id="IPR020901">
    <property type="entry name" value="Prtase_inh_Kunz-CS"/>
</dbReference>
<dbReference type="PRINTS" id="PR00759">
    <property type="entry name" value="BASICPTASE"/>
</dbReference>
<evidence type="ECO:0000256" key="6">
    <source>
        <dbReference type="ARBA" id="ARBA00023157"/>
    </source>
</evidence>
<proteinExistence type="inferred from homology"/>
<accession>A0AAD9NG47</accession>
<dbReference type="GO" id="GO:0005576">
    <property type="term" value="C:extracellular region"/>
    <property type="evidence" value="ECO:0007669"/>
    <property type="project" value="UniProtKB-SubCell"/>
</dbReference>
<keyword evidence="5" id="KW-0722">Serine protease inhibitor</keyword>
<dbReference type="SUPFAM" id="SSF57362">
    <property type="entry name" value="BPTI-like"/>
    <property type="match status" value="2"/>
</dbReference>
<comment type="subcellular location">
    <subcellularLocation>
        <location evidence="1">Secreted</location>
    </subcellularLocation>
</comment>
<dbReference type="PANTHER" id="PTHR46751">
    <property type="entry name" value="EPPIN"/>
    <property type="match status" value="1"/>
</dbReference>
<evidence type="ECO:0000259" key="7">
    <source>
        <dbReference type="PROSITE" id="PS50279"/>
    </source>
</evidence>
<dbReference type="InterPro" id="IPR002223">
    <property type="entry name" value="Kunitz_BPTI"/>
</dbReference>
<dbReference type="GO" id="GO:0004867">
    <property type="term" value="F:serine-type endopeptidase inhibitor activity"/>
    <property type="evidence" value="ECO:0007669"/>
    <property type="project" value="UniProtKB-KW"/>
</dbReference>
<comment type="similarity">
    <text evidence="2">Belongs to the protease inhibitor I15 (antistasin) family.</text>
</comment>
<organism evidence="9 10">
    <name type="scientific">Ridgeia piscesae</name>
    <name type="common">Tubeworm</name>
    <dbReference type="NCBI Taxonomy" id="27915"/>
    <lineage>
        <taxon>Eukaryota</taxon>
        <taxon>Metazoa</taxon>
        <taxon>Spiralia</taxon>
        <taxon>Lophotrochozoa</taxon>
        <taxon>Annelida</taxon>
        <taxon>Polychaeta</taxon>
        <taxon>Sedentaria</taxon>
        <taxon>Canalipalpata</taxon>
        <taxon>Sabellida</taxon>
        <taxon>Siboglinidae</taxon>
        <taxon>Ridgeia</taxon>
    </lineage>
</organism>
<dbReference type="SMART" id="SM00131">
    <property type="entry name" value="KU"/>
    <property type="match status" value="2"/>
</dbReference>
<evidence type="ECO:0000313" key="9">
    <source>
        <dbReference type="EMBL" id="KAK2169027.1"/>
    </source>
</evidence>